<reference evidence="1 2" key="1">
    <citation type="submission" date="2017-12" db="EMBL/GenBank/DDBJ databases">
        <title>Phylogenetic diversity of female urinary microbiome.</title>
        <authorList>
            <person name="Thomas-White K."/>
            <person name="Wolfe A.J."/>
        </authorList>
    </citation>
    <scope>NUCLEOTIDE SEQUENCE [LARGE SCALE GENOMIC DNA]</scope>
    <source>
        <strain evidence="1 2">UMB0777</strain>
    </source>
</reference>
<comment type="caution">
    <text evidence="1">The sequence shown here is derived from an EMBL/GenBank/DDBJ whole genome shotgun (WGS) entry which is preliminary data.</text>
</comment>
<name>A0A2I1R394_9ACTN</name>
<dbReference type="Proteomes" id="UP000234662">
    <property type="component" value="Unassembled WGS sequence"/>
</dbReference>
<accession>A0A2I1R394</accession>
<dbReference type="EMBL" id="PKJC01000023">
    <property type="protein sequence ID" value="PKZ63590.1"/>
    <property type="molecule type" value="Genomic_DNA"/>
</dbReference>
<evidence type="ECO:0000313" key="2">
    <source>
        <dbReference type="Proteomes" id="UP000234662"/>
    </source>
</evidence>
<sequence length="109" mass="11553">MTTAASLDALECRADELTVGDILLDGPQPAHVTAICTLTDTATGAGYVRITARHYDVYGETEAFTFTQRANTVHLIALHDDGSDVDPDTDGYLGTDGYLDIESSGITVT</sequence>
<dbReference type="RefSeq" id="WP_101822111.1">
    <property type="nucleotide sequence ID" value="NZ_PKJC01000023.1"/>
</dbReference>
<proteinExistence type="predicted"/>
<protein>
    <submittedName>
        <fullName evidence="1">Uncharacterized protein</fullName>
    </submittedName>
</protein>
<organism evidence="1 2">
    <name type="scientific">Gordonia terrae</name>
    <dbReference type="NCBI Taxonomy" id="2055"/>
    <lineage>
        <taxon>Bacteria</taxon>
        <taxon>Bacillati</taxon>
        <taxon>Actinomycetota</taxon>
        <taxon>Actinomycetes</taxon>
        <taxon>Mycobacteriales</taxon>
        <taxon>Gordoniaceae</taxon>
        <taxon>Gordonia</taxon>
    </lineage>
</organism>
<gene>
    <name evidence="1" type="ORF">CYJ73_21245</name>
</gene>
<evidence type="ECO:0000313" key="1">
    <source>
        <dbReference type="EMBL" id="PKZ63590.1"/>
    </source>
</evidence>
<dbReference type="AlphaFoldDB" id="A0A2I1R394"/>